<feature type="region of interest" description="Disordered" evidence="9">
    <location>
        <begin position="53"/>
        <end position="154"/>
    </location>
</feature>
<feature type="compositionally biased region" description="Pro residues" evidence="9">
    <location>
        <begin position="316"/>
        <end position="327"/>
    </location>
</feature>
<evidence type="ECO:0000256" key="1">
    <source>
        <dbReference type="ARBA" id="ARBA00004123"/>
    </source>
</evidence>
<evidence type="ECO:0000256" key="7">
    <source>
        <dbReference type="ARBA" id="ARBA00025253"/>
    </source>
</evidence>
<feature type="compositionally biased region" description="Basic and acidic residues" evidence="9">
    <location>
        <begin position="70"/>
        <end position="83"/>
    </location>
</feature>
<dbReference type="Pfam" id="PF11719">
    <property type="entry name" value="Drc1-Sld2"/>
    <property type="match status" value="1"/>
</dbReference>
<dbReference type="InterPro" id="IPR021110">
    <property type="entry name" value="DNA_rep_checkpnt_protein"/>
</dbReference>
<dbReference type="STRING" id="100787.A0A0G4MSX5"/>
<keyword evidence="11" id="KW-1185">Reference proteome</keyword>
<feature type="compositionally biased region" description="Polar residues" evidence="9">
    <location>
        <begin position="102"/>
        <end position="116"/>
    </location>
</feature>
<gene>
    <name evidence="10" type="ORF">BN1708_001366</name>
</gene>
<organism evidence="10 11">
    <name type="scientific">Verticillium longisporum</name>
    <name type="common">Verticillium dahliae var. longisporum</name>
    <dbReference type="NCBI Taxonomy" id="100787"/>
    <lineage>
        <taxon>Eukaryota</taxon>
        <taxon>Fungi</taxon>
        <taxon>Dikarya</taxon>
        <taxon>Ascomycota</taxon>
        <taxon>Pezizomycotina</taxon>
        <taxon>Sordariomycetes</taxon>
        <taxon>Hypocreomycetidae</taxon>
        <taxon>Glomerellales</taxon>
        <taxon>Plectosphaerellaceae</taxon>
        <taxon>Verticillium</taxon>
    </lineage>
</organism>
<feature type="compositionally biased region" description="Acidic residues" evidence="9">
    <location>
        <begin position="347"/>
        <end position="359"/>
    </location>
</feature>
<evidence type="ECO:0000256" key="3">
    <source>
        <dbReference type="ARBA" id="ARBA00018363"/>
    </source>
</evidence>
<comment type="function">
    <text evidence="7 8">Has a role in the initiation of DNA replication. Required at S-phase checkpoint.</text>
</comment>
<evidence type="ECO:0000256" key="5">
    <source>
        <dbReference type="ARBA" id="ARBA00023242"/>
    </source>
</evidence>
<keyword evidence="6 8" id="KW-0131">Cell cycle</keyword>
<protein>
    <recommendedName>
        <fullName evidence="3 8">DNA replication regulator SLD2</fullName>
    </recommendedName>
</protein>
<comment type="subcellular location">
    <subcellularLocation>
        <location evidence="1 8">Nucleus</location>
    </subcellularLocation>
</comment>
<evidence type="ECO:0000256" key="2">
    <source>
        <dbReference type="ARBA" id="ARBA00007276"/>
    </source>
</evidence>
<dbReference type="GO" id="GO:0003697">
    <property type="term" value="F:single-stranded DNA binding"/>
    <property type="evidence" value="ECO:0007669"/>
    <property type="project" value="TreeGrafter"/>
</dbReference>
<evidence type="ECO:0000256" key="9">
    <source>
        <dbReference type="SAM" id="MobiDB-lite"/>
    </source>
</evidence>
<name>A0A0G4MSX5_VERLO</name>
<dbReference type="GO" id="GO:0031261">
    <property type="term" value="C:DNA replication preinitiation complex"/>
    <property type="evidence" value="ECO:0007669"/>
    <property type="project" value="TreeGrafter"/>
</dbReference>
<dbReference type="FunFam" id="1.10.10.1460:FF:000001">
    <property type="entry name" value="DNA replication regulator Sld2"/>
    <property type="match status" value="1"/>
</dbReference>
<feature type="compositionally biased region" description="Polar residues" evidence="9">
    <location>
        <begin position="191"/>
        <end position="207"/>
    </location>
</feature>
<dbReference type="Proteomes" id="UP000044602">
    <property type="component" value="Unassembled WGS sequence"/>
</dbReference>
<proteinExistence type="inferred from homology"/>
<dbReference type="CDD" id="cd22289">
    <property type="entry name" value="RecQL4_SLD2_NTD"/>
    <property type="match status" value="1"/>
</dbReference>
<feature type="compositionally biased region" description="Basic residues" evidence="9">
    <location>
        <begin position="370"/>
        <end position="393"/>
    </location>
</feature>
<dbReference type="AlphaFoldDB" id="A0A0G4MSX5"/>
<keyword evidence="4 8" id="KW-0235">DNA replication</keyword>
<dbReference type="GO" id="GO:0003688">
    <property type="term" value="F:DNA replication origin binding"/>
    <property type="evidence" value="ECO:0007669"/>
    <property type="project" value="TreeGrafter"/>
</dbReference>
<dbReference type="Gene3D" id="1.10.10.1460">
    <property type="match status" value="1"/>
</dbReference>
<evidence type="ECO:0000313" key="11">
    <source>
        <dbReference type="Proteomes" id="UP000044602"/>
    </source>
</evidence>
<comment type="similarity">
    <text evidence="2 8">Belongs to the SLD2 family.</text>
</comment>
<dbReference type="GO" id="GO:0006270">
    <property type="term" value="P:DNA replication initiation"/>
    <property type="evidence" value="ECO:0007669"/>
    <property type="project" value="UniProtKB-UniRule"/>
</dbReference>
<evidence type="ECO:0000256" key="8">
    <source>
        <dbReference type="RuleBase" id="RU367067"/>
    </source>
</evidence>
<dbReference type="PANTHER" id="PTHR28124:SF1">
    <property type="entry name" value="DNA REPLICATION REGULATOR SLD2"/>
    <property type="match status" value="1"/>
</dbReference>
<evidence type="ECO:0000256" key="4">
    <source>
        <dbReference type="ARBA" id="ARBA00022705"/>
    </source>
</evidence>
<feature type="region of interest" description="Disordered" evidence="9">
    <location>
        <begin position="307"/>
        <end position="331"/>
    </location>
</feature>
<feature type="compositionally biased region" description="Polar residues" evidence="9">
    <location>
        <begin position="171"/>
        <end position="182"/>
    </location>
</feature>
<keyword evidence="5 8" id="KW-0539">Nucleus</keyword>
<dbReference type="GO" id="GO:0000727">
    <property type="term" value="P:double-strand break repair via break-induced replication"/>
    <property type="evidence" value="ECO:0007669"/>
    <property type="project" value="TreeGrafter"/>
</dbReference>
<feature type="region of interest" description="Disordered" evidence="9">
    <location>
        <begin position="343"/>
        <end position="433"/>
    </location>
</feature>
<reference evidence="10 11" key="1">
    <citation type="submission" date="2015-05" db="EMBL/GenBank/DDBJ databases">
        <authorList>
            <person name="Wang D.B."/>
            <person name="Wang M."/>
        </authorList>
    </citation>
    <scope>NUCLEOTIDE SEQUENCE [LARGE SCALE GENOMIC DNA]</scope>
    <source>
        <strain evidence="10">VL1</strain>
    </source>
</reference>
<feature type="region of interest" description="Disordered" evidence="9">
    <location>
        <begin position="166"/>
        <end position="215"/>
    </location>
</feature>
<dbReference type="PANTHER" id="PTHR28124">
    <property type="entry name" value="DNA REPLICATION REGULATOR SLD2"/>
    <property type="match status" value="1"/>
</dbReference>
<evidence type="ECO:0000256" key="6">
    <source>
        <dbReference type="ARBA" id="ARBA00023306"/>
    </source>
</evidence>
<sequence>MEEHDRAKYEAQSRDLRADLKTWETTWAKTHDGKKPGRDDIKQNAEIALKYKQYNKTRDILSGKIPPPSEHPKPEKRQLEKRQSNHVPIQTPSKRQKHLATPSKSRNASLDATPSKSLPPLYDDANESTPSIARHLFSPAAPRSIGPTPQRDGRVMGLFDLMSERELGTPSRANGASQTANAPLSFFATPSKRSAANLETATTPNSSGKKRKTDGFVTPLKLKNMNANGDKTPPSSTSVSKLQFSTPAFLKRHSLAPVDENGEFPAAAPLRLPRKPLGRGLSAIVASLRKVEEEAHDDDMDALREMEQGETGLAPAPAPMQMKPPPKPQDDVLVADSQVMNLPLGGFDDEGMYDSEPEEQLGRDGQPLKVYKKKGQKRTTRRSNMKPVHHKRPTVPVDGALAEEDDDVVPETQMNPNKENEYASGDEADFVPSDVEGSDVEAAKAKSSKKTVKKTNVKEGAVKKTARKVNEFAHTNFRRLKLRNTGSKGGAGFNSKFRRRR</sequence>
<dbReference type="EMBL" id="CVQH01024749">
    <property type="protein sequence ID" value="CRK37328.1"/>
    <property type="molecule type" value="Genomic_DNA"/>
</dbReference>
<dbReference type="InterPro" id="IPR040203">
    <property type="entry name" value="Sld2"/>
</dbReference>
<dbReference type="GO" id="GO:1902977">
    <property type="term" value="P:mitotic DNA replication preinitiation complex assembly"/>
    <property type="evidence" value="ECO:0007669"/>
    <property type="project" value="TreeGrafter"/>
</dbReference>
<accession>A0A0G4MSX5</accession>
<evidence type="ECO:0000313" key="10">
    <source>
        <dbReference type="EMBL" id="CRK37328.1"/>
    </source>
</evidence>